<evidence type="ECO:0000313" key="3">
    <source>
        <dbReference type="Proteomes" id="UP000266861"/>
    </source>
</evidence>
<dbReference type="GO" id="GO:0007165">
    <property type="term" value="P:signal transduction"/>
    <property type="evidence" value="ECO:0007669"/>
    <property type="project" value="TreeGrafter"/>
</dbReference>
<dbReference type="InterPro" id="IPR050167">
    <property type="entry name" value="Ser_Thr_protein_kinase"/>
</dbReference>
<dbReference type="InterPro" id="IPR011009">
    <property type="entry name" value="Kinase-like_dom_sf"/>
</dbReference>
<accession>A0A397J0T5</accession>
<reference evidence="2 3" key="1">
    <citation type="submission" date="2018-08" db="EMBL/GenBank/DDBJ databases">
        <title>Genome and evolution of the arbuscular mycorrhizal fungus Diversispora epigaea (formerly Glomus versiforme) and its bacterial endosymbionts.</title>
        <authorList>
            <person name="Sun X."/>
            <person name="Fei Z."/>
            <person name="Harrison M."/>
        </authorList>
    </citation>
    <scope>NUCLEOTIDE SEQUENCE [LARGE SCALE GENOMIC DNA]</scope>
    <source>
        <strain evidence="2 3">IT104</strain>
    </source>
</reference>
<dbReference type="GO" id="GO:0005524">
    <property type="term" value="F:ATP binding"/>
    <property type="evidence" value="ECO:0007669"/>
    <property type="project" value="InterPro"/>
</dbReference>
<comment type="caution">
    <text evidence="2">The sequence shown here is derived from an EMBL/GenBank/DDBJ whole genome shotgun (WGS) entry which is preliminary data.</text>
</comment>
<name>A0A397J0T5_9GLOM</name>
<dbReference type="SUPFAM" id="SSF56112">
    <property type="entry name" value="Protein kinase-like (PK-like)"/>
    <property type="match status" value="1"/>
</dbReference>
<dbReference type="AlphaFoldDB" id="A0A397J0T5"/>
<dbReference type="EMBL" id="PQFF01000128">
    <property type="protein sequence ID" value="RHZ80298.1"/>
    <property type="molecule type" value="Genomic_DNA"/>
</dbReference>
<feature type="domain" description="Protein kinase" evidence="1">
    <location>
        <begin position="68"/>
        <end position="342"/>
    </location>
</feature>
<dbReference type="PANTHER" id="PTHR23257">
    <property type="entry name" value="SERINE-THREONINE PROTEIN KINASE"/>
    <property type="match status" value="1"/>
</dbReference>
<evidence type="ECO:0000259" key="1">
    <source>
        <dbReference type="PROSITE" id="PS50011"/>
    </source>
</evidence>
<dbReference type="Proteomes" id="UP000266861">
    <property type="component" value="Unassembled WGS sequence"/>
</dbReference>
<dbReference type="GO" id="GO:0005737">
    <property type="term" value="C:cytoplasm"/>
    <property type="evidence" value="ECO:0007669"/>
    <property type="project" value="TreeGrafter"/>
</dbReference>
<dbReference type="InterPro" id="IPR001245">
    <property type="entry name" value="Ser-Thr/Tyr_kinase_cat_dom"/>
</dbReference>
<dbReference type="STRING" id="1348612.A0A397J0T5"/>
<sequence>MDVSTYCPECNQYLDFNYWCQPCQTQQFQENFDNWSSGFKEIDDFIRSTQINANDCTEYLEWLPFDSFIGINKYDSSEVGTVYTANWKKGPTDTWDGVEKKYVAKRELVKVALISVGKTPAAFLKELKLHHNSRKKHGLIVRLFGATKETVTGQLMMIAETCEWDLRHYVSHHYAKLSWSHKIGILYTIANALESMHKNEQTHRDLSSKNNQTFKSHLEIPINQLSLGDSKDTIPIIGYYKNDLLPYFAPEILRGEPHTKKCDIYSFGILMWELSTNKLPFHDSRNSKLIDSIRYRNLRPLVEVDTPDCYVKLMKNCWSPNQDKRPSASELVKTLEKWHLYKKESNQFNVAEKIRIKDMETKGLNTKGKLIAPPKTHPQAIYVSRKLKFPILPPDSMTSRRVNNQSYFDKNNHRKTEEVF</sequence>
<dbReference type="PROSITE" id="PS50011">
    <property type="entry name" value="PROTEIN_KINASE_DOM"/>
    <property type="match status" value="1"/>
</dbReference>
<dbReference type="OrthoDB" id="4062651at2759"/>
<evidence type="ECO:0000313" key="2">
    <source>
        <dbReference type="EMBL" id="RHZ80298.1"/>
    </source>
</evidence>
<dbReference type="PANTHER" id="PTHR23257:SF963">
    <property type="entry name" value="AT08303P"/>
    <property type="match status" value="1"/>
</dbReference>
<keyword evidence="3" id="KW-1185">Reference proteome</keyword>
<dbReference type="Pfam" id="PF07714">
    <property type="entry name" value="PK_Tyr_Ser-Thr"/>
    <property type="match status" value="1"/>
</dbReference>
<dbReference type="Gene3D" id="1.10.510.10">
    <property type="entry name" value="Transferase(Phosphotransferase) domain 1"/>
    <property type="match status" value="1"/>
</dbReference>
<organism evidence="2 3">
    <name type="scientific">Diversispora epigaea</name>
    <dbReference type="NCBI Taxonomy" id="1348612"/>
    <lineage>
        <taxon>Eukaryota</taxon>
        <taxon>Fungi</taxon>
        <taxon>Fungi incertae sedis</taxon>
        <taxon>Mucoromycota</taxon>
        <taxon>Glomeromycotina</taxon>
        <taxon>Glomeromycetes</taxon>
        <taxon>Diversisporales</taxon>
        <taxon>Diversisporaceae</taxon>
        <taxon>Diversispora</taxon>
    </lineage>
</organism>
<proteinExistence type="predicted"/>
<protein>
    <recommendedName>
        <fullName evidence="1">Protein kinase domain-containing protein</fullName>
    </recommendedName>
</protein>
<dbReference type="GO" id="GO:0004672">
    <property type="term" value="F:protein kinase activity"/>
    <property type="evidence" value="ECO:0007669"/>
    <property type="project" value="InterPro"/>
</dbReference>
<dbReference type="InterPro" id="IPR000719">
    <property type="entry name" value="Prot_kinase_dom"/>
</dbReference>
<gene>
    <name evidence="2" type="ORF">Glove_137g28</name>
</gene>